<sequence length="126" mass="14485">MQKFPLSANGFEGLQAELYKKTDLQLAETAKQINFDFIDWMNNHFELNEQQINHLKSLNPNLINQLSTQTAIAIRERLSIQLLKPEIKPVVGYGSKLIRSVSKVYELASYHDKYEAEGVLVIEISY</sequence>
<dbReference type="EMBL" id="BMDJ01000014">
    <property type="protein sequence ID" value="GGI29095.1"/>
    <property type="molecule type" value="Genomic_DNA"/>
</dbReference>
<evidence type="ECO:0000313" key="1">
    <source>
        <dbReference type="EMBL" id="GGI29095.1"/>
    </source>
</evidence>
<reference evidence="2" key="1">
    <citation type="journal article" date="2019" name="Int. J. Syst. Evol. Microbiol.">
        <title>The Global Catalogue of Microorganisms (GCM) 10K type strain sequencing project: providing services to taxonomists for standard genome sequencing and annotation.</title>
        <authorList>
            <consortium name="The Broad Institute Genomics Platform"/>
            <consortium name="The Broad Institute Genome Sequencing Center for Infectious Disease"/>
            <person name="Wu L."/>
            <person name="Ma J."/>
        </authorList>
    </citation>
    <scope>NUCLEOTIDE SEQUENCE [LARGE SCALE GENOMIC DNA]</scope>
    <source>
        <strain evidence="2">CCM 8939</strain>
    </source>
</reference>
<proteinExistence type="predicted"/>
<name>A0ABQ2BLZ1_9SPHI</name>
<comment type="caution">
    <text evidence="1">The sequence shown here is derived from an EMBL/GenBank/DDBJ whole genome shotgun (WGS) entry which is preliminary data.</text>
</comment>
<dbReference type="RefSeq" id="WP_188417135.1">
    <property type="nucleotide sequence ID" value="NZ_BMDJ01000014.1"/>
</dbReference>
<protein>
    <submittedName>
        <fullName evidence="1">Uncharacterized protein</fullName>
    </submittedName>
</protein>
<dbReference type="Proteomes" id="UP000645390">
    <property type="component" value="Unassembled WGS sequence"/>
</dbReference>
<organism evidence="1 2">
    <name type="scientific">Pedobacter mendelii</name>
    <dbReference type="NCBI Taxonomy" id="1908240"/>
    <lineage>
        <taxon>Bacteria</taxon>
        <taxon>Pseudomonadati</taxon>
        <taxon>Bacteroidota</taxon>
        <taxon>Sphingobacteriia</taxon>
        <taxon>Sphingobacteriales</taxon>
        <taxon>Sphingobacteriaceae</taxon>
        <taxon>Pedobacter</taxon>
    </lineage>
</organism>
<accession>A0ABQ2BLZ1</accession>
<keyword evidence="2" id="KW-1185">Reference proteome</keyword>
<gene>
    <name evidence="1" type="ORF">GCM10008119_35920</name>
</gene>
<evidence type="ECO:0000313" key="2">
    <source>
        <dbReference type="Proteomes" id="UP000645390"/>
    </source>
</evidence>